<evidence type="ECO:0000313" key="3">
    <source>
        <dbReference type="Proteomes" id="UP000663828"/>
    </source>
</evidence>
<dbReference type="Proteomes" id="UP000663828">
    <property type="component" value="Unassembled WGS sequence"/>
</dbReference>
<keyword evidence="1" id="KW-0472">Membrane</keyword>
<accession>A0A815Y9P4</accession>
<dbReference type="EMBL" id="CAJNOR010005557">
    <property type="protein sequence ID" value="CAF1567638.1"/>
    <property type="molecule type" value="Genomic_DNA"/>
</dbReference>
<organism evidence="2 3">
    <name type="scientific">Adineta ricciae</name>
    <name type="common">Rotifer</name>
    <dbReference type="NCBI Taxonomy" id="249248"/>
    <lineage>
        <taxon>Eukaryota</taxon>
        <taxon>Metazoa</taxon>
        <taxon>Spiralia</taxon>
        <taxon>Gnathifera</taxon>
        <taxon>Rotifera</taxon>
        <taxon>Eurotatoria</taxon>
        <taxon>Bdelloidea</taxon>
        <taxon>Adinetida</taxon>
        <taxon>Adinetidae</taxon>
        <taxon>Adineta</taxon>
    </lineage>
</organism>
<feature type="transmembrane region" description="Helical" evidence="1">
    <location>
        <begin position="99"/>
        <end position="121"/>
    </location>
</feature>
<feature type="transmembrane region" description="Helical" evidence="1">
    <location>
        <begin position="20"/>
        <end position="41"/>
    </location>
</feature>
<keyword evidence="3" id="KW-1185">Reference proteome</keyword>
<sequence length="272" mass="30917">MTPRKSSHAFVAQAETLLIYGIFLFLTGLAQICITISHRYITEKTIHQNKNINLHSFLPTAFTINDIHLWYIYPSATITIIPFLSCVTYTLFKRPITPIFICISSMMSFFASSIYVGLLIVHTLEYWQTISSTRYRTTLASSTTTTMSPFLLTRVLVPFEEPATFDNLALLITFTLALVQTLLSLIGAVISCLWSPCCMNSWPIYTPIPTTSHYAQTTPHRYETPQSATLRSVKRQQLHETHRFLNSNGHSDTMPTSIIHKNSTIRSHYDVV</sequence>
<name>A0A815Y9P4_ADIRI</name>
<keyword evidence="1" id="KW-0812">Transmembrane</keyword>
<gene>
    <name evidence="2" type="ORF">XAT740_LOCUS44166</name>
</gene>
<evidence type="ECO:0000313" key="2">
    <source>
        <dbReference type="EMBL" id="CAF1567638.1"/>
    </source>
</evidence>
<keyword evidence="1" id="KW-1133">Transmembrane helix</keyword>
<dbReference type="AlphaFoldDB" id="A0A815Y9P4"/>
<reference evidence="2" key="1">
    <citation type="submission" date="2021-02" db="EMBL/GenBank/DDBJ databases">
        <authorList>
            <person name="Nowell W R."/>
        </authorList>
    </citation>
    <scope>NUCLEOTIDE SEQUENCE</scope>
</reference>
<feature type="transmembrane region" description="Helical" evidence="1">
    <location>
        <begin position="70"/>
        <end position="92"/>
    </location>
</feature>
<comment type="caution">
    <text evidence="2">The sequence shown here is derived from an EMBL/GenBank/DDBJ whole genome shotgun (WGS) entry which is preliminary data.</text>
</comment>
<proteinExistence type="predicted"/>
<feature type="transmembrane region" description="Helical" evidence="1">
    <location>
        <begin position="168"/>
        <end position="194"/>
    </location>
</feature>
<evidence type="ECO:0000256" key="1">
    <source>
        <dbReference type="SAM" id="Phobius"/>
    </source>
</evidence>
<protein>
    <submittedName>
        <fullName evidence="2">Uncharacterized protein</fullName>
    </submittedName>
</protein>